<dbReference type="CDD" id="cd04301">
    <property type="entry name" value="NAT_SF"/>
    <property type="match status" value="1"/>
</dbReference>
<evidence type="ECO:0000259" key="1">
    <source>
        <dbReference type="PROSITE" id="PS51186"/>
    </source>
</evidence>
<gene>
    <name evidence="2" type="ORF">COW36_12855</name>
</gene>
<name>A0A2M7G4D6_9BACT</name>
<feature type="domain" description="N-acetyltransferase" evidence="1">
    <location>
        <begin position="3"/>
        <end position="155"/>
    </location>
</feature>
<dbReference type="SUPFAM" id="SSF55729">
    <property type="entry name" value="Acyl-CoA N-acyltransferases (Nat)"/>
    <property type="match status" value="1"/>
</dbReference>
<dbReference type="Proteomes" id="UP000231019">
    <property type="component" value="Unassembled WGS sequence"/>
</dbReference>
<dbReference type="InterPro" id="IPR016181">
    <property type="entry name" value="Acyl_CoA_acyltransferase"/>
</dbReference>
<dbReference type="Gene3D" id="3.40.630.30">
    <property type="match status" value="1"/>
</dbReference>
<dbReference type="PROSITE" id="PS51186">
    <property type="entry name" value="GNAT"/>
    <property type="match status" value="1"/>
</dbReference>
<evidence type="ECO:0000313" key="2">
    <source>
        <dbReference type="EMBL" id="PIW16729.1"/>
    </source>
</evidence>
<keyword evidence="2" id="KW-0808">Transferase</keyword>
<reference evidence="2 3" key="1">
    <citation type="submission" date="2017-09" db="EMBL/GenBank/DDBJ databases">
        <title>Depth-based differentiation of microbial function through sediment-hosted aquifers and enrichment of novel symbionts in the deep terrestrial subsurface.</title>
        <authorList>
            <person name="Probst A.J."/>
            <person name="Ladd B."/>
            <person name="Jarett J.K."/>
            <person name="Geller-Mcgrath D.E."/>
            <person name="Sieber C.M."/>
            <person name="Emerson J.B."/>
            <person name="Anantharaman K."/>
            <person name="Thomas B.C."/>
            <person name="Malmstrom R."/>
            <person name="Stieglmeier M."/>
            <person name="Klingl A."/>
            <person name="Woyke T."/>
            <person name="Ryan C.M."/>
            <person name="Banfield J.F."/>
        </authorList>
    </citation>
    <scope>NUCLEOTIDE SEQUENCE [LARGE SCALE GENOMIC DNA]</scope>
    <source>
        <strain evidence="2">CG17_big_fil_post_rev_8_21_14_2_50_48_46</strain>
    </source>
</reference>
<evidence type="ECO:0000313" key="3">
    <source>
        <dbReference type="Proteomes" id="UP000231019"/>
    </source>
</evidence>
<accession>A0A2M7G4D6</accession>
<protein>
    <submittedName>
        <fullName evidence="2">GNAT family N-acetyltransferase</fullName>
    </submittedName>
</protein>
<comment type="caution">
    <text evidence="2">The sequence shown here is derived from an EMBL/GenBank/DDBJ whole genome shotgun (WGS) entry which is preliminary data.</text>
</comment>
<sequence>MTLTIRLEEKKDYSEIERLTRSAFWNLNEPGCNEHYLLHLLREATCFVPELDFVACLEQRLVGNIVYTQAKIQKDDQRELDVLCFGPVSVHPDFQRQGIGRALIAHSQKVARELGFQAILIYGDPAYYVRLGFVPAEQYGIATADHHYADALQAFELQAGALQNAQGRFIEDSIYDIDSKQAELFDLAFEAKAKQTGLPSQMRFLEIVKRRKPRAV</sequence>
<dbReference type="InterPro" id="IPR000182">
    <property type="entry name" value="GNAT_dom"/>
</dbReference>
<proteinExistence type="predicted"/>
<dbReference type="Pfam" id="PF13508">
    <property type="entry name" value="Acetyltransf_7"/>
    <property type="match status" value="1"/>
</dbReference>
<dbReference type="GO" id="GO:0016747">
    <property type="term" value="F:acyltransferase activity, transferring groups other than amino-acyl groups"/>
    <property type="evidence" value="ECO:0007669"/>
    <property type="project" value="InterPro"/>
</dbReference>
<organism evidence="2 3">
    <name type="scientific">bacterium (Candidatus Blackallbacteria) CG17_big_fil_post_rev_8_21_14_2_50_48_46</name>
    <dbReference type="NCBI Taxonomy" id="2014261"/>
    <lineage>
        <taxon>Bacteria</taxon>
        <taxon>Candidatus Blackallbacteria</taxon>
    </lineage>
</organism>
<dbReference type="EMBL" id="PFFQ01000037">
    <property type="protein sequence ID" value="PIW16729.1"/>
    <property type="molecule type" value="Genomic_DNA"/>
</dbReference>
<dbReference type="AlphaFoldDB" id="A0A2M7G4D6"/>